<feature type="transmembrane region" description="Helical" evidence="7">
    <location>
        <begin position="131"/>
        <end position="157"/>
    </location>
</feature>
<keyword evidence="10" id="KW-1185">Reference proteome</keyword>
<keyword evidence="2" id="KW-0004">4Fe-4S</keyword>
<keyword evidence="1" id="KW-0813">Transport</keyword>
<organism evidence="9 10">
    <name type="scientific">Salegentibacter chungangensis</name>
    <dbReference type="NCBI Taxonomy" id="1335724"/>
    <lineage>
        <taxon>Bacteria</taxon>
        <taxon>Pseudomonadati</taxon>
        <taxon>Bacteroidota</taxon>
        <taxon>Flavobacteriia</taxon>
        <taxon>Flavobacteriales</taxon>
        <taxon>Flavobacteriaceae</taxon>
        <taxon>Salegentibacter</taxon>
    </lineage>
</organism>
<dbReference type="InterPro" id="IPR051684">
    <property type="entry name" value="Electron_Trans/Redox"/>
</dbReference>
<evidence type="ECO:0000256" key="5">
    <source>
        <dbReference type="ARBA" id="ARBA00023004"/>
    </source>
</evidence>
<evidence type="ECO:0000256" key="4">
    <source>
        <dbReference type="ARBA" id="ARBA00022982"/>
    </source>
</evidence>
<comment type="caution">
    <text evidence="9">The sequence shown here is derived from an EMBL/GenBank/DDBJ whole genome shotgun (WGS) entry which is preliminary data.</text>
</comment>
<dbReference type="PROSITE" id="PS00198">
    <property type="entry name" value="4FE4S_FER_1"/>
    <property type="match status" value="1"/>
</dbReference>
<keyword evidence="4" id="KW-0249">Electron transport</keyword>
<dbReference type="Pfam" id="PF13746">
    <property type="entry name" value="Fer4_18"/>
    <property type="match status" value="1"/>
</dbReference>
<dbReference type="InterPro" id="IPR014116">
    <property type="entry name" value="Cyt_c_oxidase_cbb3_FixG"/>
</dbReference>
<dbReference type="PANTHER" id="PTHR30176">
    <property type="entry name" value="FERREDOXIN-TYPE PROTEIN NAPH"/>
    <property type="match status" value="1"/>
</dbReference>
<feature type="transmembrane region" description="Helical" evidence="7">
    <location>
        <begin position="87"/>
        <end position="104"/>
    </location>
</feature>
<keyword evidence="6" id="KW-0411">Iron-sulfur</keyword>
<dbReference type="Pfam" id="PF12801">
    <property type="entry name" value="Fer4_5"/>
    <property type="match status" value="1"/>
</dbReference>
<evidence type="ECO:0000256" key="6">
    <source>
        <dbReference type="ARBA" id="ARBA00023014"/>
    </source>
</evidence>
<dbReference type="PANTHER" id="PTHR30176:SF3">
    <property type="entry name" value="FERREDOXIN-TYPE PROTEIN NAPH"/>
    <property type="match status" value="1"/>
</dbReference>
<protein>
    <submittedName>
        <fullName evidence="9">Cytochrome c oxidase accessory protein CcoG</fullName>
    </submittedName>
</protein>
<evidence type="ECO:0000259" key="8">
    <source>
        <dbReference type="PROSITE" id="PS51379"/>
    </source>
</evidence>
<name>A0ABW3NQ86_9FLAO</name>
<reference evidence="10" key="1">
    <citation type="journal article" date="2019" name="Int. J. Syst. Evol. Microbiol.">
        <title>The Global Catalogue of Microorganisms (GCM) 10K type strain sequencing project: providing services to taxonomists for standard genome sequencing and annotation.</title>
        <authorList>
            <consortium name="The Broad Institute Genomics Platform"/>
            <consortium name="The Broad Institute Genome Sequencing Center for Infectious Disease"/>
            <person name="Wu L."/>
            <person name="Ma J."/>
        </authorList>
    </citation>
    <scope>NUCLEOTIDE SEQUENCE [LARGE SCALE GENOMIC DNA]</scope>
    <source>
        <strain evidence="10">CCUG 64793</strain>
    </source>
</reference>
<dbReference type="InterPro" id="IPR013783">
    <property type="entry name" value="Ig-like_fold"/>
</dbReference>
<evidence type="ECO:0000256" key="3">
    <source>
        <dbReference type="ARBA" id="ARBA00022723"/>
    </source>
</evidence>
<proteinExistence type="predicted"/>
<dbReference type="SUPFAM" id="SSF54862">
    <property type="entry name" value="4Fe-4S ferredoxins"/>
    <property type="match status" value="1"/>
</dbReference>
<gene>
    <name evidence="9" type="primary">ccoG</name>
    <name evidence="9" type="ORF">ACFQ3Q_08590</name>
</gene>
<keyword evidence="5" id="KW-0408">Iron</keyword>
<dbReference type="Gene3D" id="3.30.70.20">
    <property type="match status" value="1"/>
</dbReference>
<accession>A0ABW3NQ86</accession>
<evidence type="ECO:0000256" key="2">
    <source>
        <dbReference type="ARBA" id="ARBA00022485"/>
    </source>
</evidence>
<feature type="transmembrane region" description="Helical" evidence="7">
    <location>
        <begin position="385"/>
        <end position="405"/>
    </location>
</feature>
<evidence type="ECO:0000256" key="7">
    <source>
        <dbReference type="SAM" id="Phobius"/>
    </source>
</evidence>
<dbReference type="InterPro" id="IPR017900">
    <property type="entry name" value="4Fe4S_Fe_S_CS"/>
</dbReference>
<dbReference type="Gene3D" id="2.60.40.10">
    <property type="entry name" value="Immunoglobulins"/>
    <property type="match status" value="1"/>
</dbReference>
<dbReference type="NCBIfam" id="TIGR02745">
    <property type="entry name" value="ccoG_rdxA_fixG"/>
    <property type="match status" value="1"/>
</dbReference>
<dbReference type="Proteomes" id="UP001597131">
    <property type="component" value="Unassembled WGS sequence"/>
</dbReference>
<evidence type="ECO:0000313" key="9">
    <source>
        <dbReference type="EMBL" id="MFD1095803.1"/>
    </source>
</evidence>
<dbReference type="RefSeq" id="WP_380744844.1">
    <property type="nucleotide sequence ID" value="NZ_JBHTLI010000001.1"/>
</dbReference>
<keyword evidence="7" id="KW-0812">Transmembrane</keyword>
<dbReference type="EMBL" id="JBHTLI010000001">
    <property type="protein sequence ID" value="MFD1095803.1"/>
    <property type="molecule type" value="Genomic_DNA"/>
</dbReference>
<dbReference type="InterPro" id="IPR017896">
    <property type="entry name" value="4Fe4S_Fe-S-bd"/>
</dbReference>
<keyword evidence="7" id="KW-0472">Membrane</keyword>
<evidence type="ECO:0000256" key="1">
    <source>
        <dbReference type="ARBA" id="ARBA00022448"/>
    </source>
</evidence>
<dbReference type="InterPro" id="IPR032879">
    <property type="entry name" value="FixG_C"/>
</dbReference>
<dbReference type="PROSITE" id="PS51379">
    <property type="entry name" value="4FE4S_FER_2"/>
    <property type="match status" value="1"/>
</dbReference>
<feature type="domain" description="4Fe-4S ferredoxin-type" evidence="8">
    <location>
        <begin position="308"/>
        <end position="336"/>
    </location>
</feature>
<sequence>MPRKPREISSGQKKKLQEPLLKKLRWSNIKMPGSFRVQKTPGSKQKVVGSTDKEKFRDSISTVDDEGKRAWIYPKKPSGKFYEYRKYVSYFLLAILFAFPFIKINGNQLMMFNILERRFNIFGFPFWPQDFHLFVLMMIIGVVFIILFTVAFGRIFCGWICPQTIFMEMVFRRIEYWIEGDRGKQIKLSKQAWNAEKIRKKSLKWSIFFIISFLIANVFLAYFIGSDRLVKYITDGPADHASTFGSLLIFTGVFYFVFAWFREQVCVIACPYGRLQGVLLDTKSIVVGYDHKRGEKEKGRAKFRKNEDRAATGKGDCIDCFQCVQVCPTGIDIRNGTQLECVNCTACIDACDSMMEAVNLPKGLIRYTSEENIEKKTKFKFTPRIKGYIAVLGILISVFTGMLFLRSEVEARILRLPGQLYEHKENNIISNVYTYKLVNKTTHNIENVHFKLMSHNGNIHLVQQGAILVPGQELTEGTLFIEINGSALKDEKDKVEIGVYSGDNLIETTSTTFLGPRSYN</sequence>
<dbReference type="Pfam" id="PF11614">
    <property type="entry name" value="FixG_C"/>
    <property type="match status" value="1"/>
</dbReference>
<evidence type="ECO:0000313" key="10">
    <source>
        <dbReference type="Proteomes" id="UP001597131"/>
    </source>
</evidence>
<feature type="transmembrane region" description="Helical" evidence="7">
    <location>
        <begin position="244"/>
        <end position="261"/>
    </location>
</feature>
<keyword evidence="3" id="KW-0479">Metal-binding</keyword>
<feature type="transmembrane region" description="Helical" evidence="7">
    <location>
        <begin position="205"/>
        <end position="224"/>
    </location>
</feature>
<keyword evidence="7" id="KW-1133">Transmembrane helix</keyword>